<comment type="caution">
    <text evidence="7">The sequence shown here is derived from an EMBL/GenBank/DDBJ whole genome shotgun (WGS) entry which is preliminary data.</text>
</comment>
<name>A0ABR7QXY6_9GAMM</name>
<evidence type="ECO:0000256" key="2">
    <source>
        <dbReference type="ARBA" id="ARBA00022723"/>
    </source>
</evidence>
<dbReference type="SMART" id="SM00558">
    <property type="entry name" value="JmjC"/>
    <property type="match status" value="1"/>
</dbReference>
<evidence type="ECO:0000256" key="3">
    <source>
        <dbReference type="ARBA" id="ARBA00022964"/>
    </source>
</evidence>
<dbReference type="Pfam" id="PF20514">
    <property type="entry name" value="WHD_ROXA"/>
    <property type="match status" value="1"/>
</dbReference>
<dbReference type="Pfam" id="PF08007">
    <property type="entry name" value="JmjC_2"/>
    <property type="match status" value="1"/>
</dbReference>
<protein>
    <submittedName>
        <fullName evidence="7">Cupin domain-containing protein</fullName>
    </submittedName>
</protein>
<evidence type="ECO:0000313" key="8">
    <source>
        <dbReference type="Proteomes" id="UP000651208"/>
    </source>
</evidence>
<dbReference type="InterPro" id="IPR046799">
    <property type="entry name" value="ROXA-like_wH"/>
</dbReference>
<dbReference type="InterPro" id="IPR039994">
    <property type="entry name" value="NO66-like"/>
</dbReference>
<keyword evidence="2" id="KW-0479">Metal-binding</keyword>
<proteinExistence type="predicted"/>
<keyword evidence="5" id="KW-0408">Iron</keyword>
<keyword evidence="3" id="KW-0223">Dioxygenase</keyword>
<sequence length="369" mass="42766">MKNQLTINWQHFLTTYWQKKPVVIRQGIANFSDPITPDELAGLALEEDIESRIVTNKDGKWDAQYGPFESYDHLGESHWTLLVQAVDHWHESAATLIEPFRVLPHWQFDDLMISYATAQAGVGPHIDNYDVFIIQGMGKRRWMVGDKNPNYLEFCAHPALLHVEEYQPIIDEELNPGDILYIPVGFPHNGISLTESLSYSVGFKTPSSQEMLSSFADYVLDTVNKQIYYQDPDLKLSQAPYQIQNYEIEMLKSQLCQLINNQELFIDWFGKHITQPMHELDIIPLDPPYTFEELQQEINDGSQLHRVPSIRIFKIGKQGFIHGQRIALNEQYIDLLCQKEILTEKDFNDPTLLNGMLDLINQGFWYFSD</sequence>
<keyword evidence="4" id="KW-0560">Oxidoreductase</keyword>
<feature type="domain" description="JmjC" evidence="6">
    <location>
        <begin position="92"/>
        <end position="220"/>
    </location>
</feature>
<dbReference type="PANTHER" id="PTHR13096">
    <property type="entry name" value="MINA53 MYC INDUCED NUCLEAR ANTIGEN"/>
    <property type="match status" value="1"/>
</dbReference>
<gene>
    <name evidence="7" type="ORF">FcAc13_07050</name>
</gene>
<dbReference type="PROSITE" id="PS51184">
    <property type="entry name" value="JMJC"/>
    <property type="match status" value="1"/>
</dbReference>
<organism evidence="7 8">
    <name type="scientific">Frischella japonica</name>
    <dbReference type="NCBI Taxonomy" id="2741544"/>
    <lineage>
        <taxon>Bacteria</taxon>
        <taxon>Pseudomonadati</taxon>
        <taxon>Pseudomonadota</taxon>
        <taxon>Gammaproteobacteria</taxon>
        <taxon>Orbales</taxon>
        <taxon>Orbaceae</taxon>
        <taxon>Frischella</taxon>
    </lineage>
</organism>
<reference evidence="7 8" key="1">
    <citation type="submission" date="2020-06" db="EMBL/GenBank/DDBJ databases">
        <title>Frischella cerana isolated from Apis cerana gut homogenate.</title>
        <authorList>
            <person name="Wolter L.A."/>
            <person name="Suenami S."/>
            <person name="Miyazaki R."/>
        </authorList>
    </citation>
    <scope>NUCLEOTIDE SEQUENCE [LARGE SCALE GENOMIC DNA]</scope>
    <source>
        <strain evidence="7 8">Ac13</strain>
    </source>
</reference>
<accession>A0ABR7QXY6</accession>
<keyword evidence="8" id="KW-1185">Reference proteome</keyword>
<comment type="cofactor">
    <cofactor evidence="1">
        <name>Fe(2+)</name>
        <dbReference type="ChEBI" id="CHEBI:29033"/>
    </cofactor>
</comment>
<dbReference type="Gene3D" id="2.60.120.650">
    <property type="entry name" value="Cupin"/>
    <property type="match status" value="1"/>
</dbReference>
<evidence type="ECO:0000256" key="4">
    <source>
        <dbReference type="ARBA" id="ARBA00023002"/>
    </source>
</evidence>
<dbReference type="SUPFAM" id="SSF51197">
    <property type="entry name" value="Clavaminate synthase-like"/>
    <property type="match status" value="1"/>
</dbReference>
<dbReference type="RefSeq" id="WP_187755514.1">
    <property type="nucleotide sequence ID" value="NZ_JABURY010000016.1"/>
</dbReference>
<dbReference type="Proteomes" id="UP000651208">
    <property type="component" value="Unassembled WGS sequence"/>
</dbReference>
<dbReference type="PANTHER" id="PTHR13096:SF8">
    <property type="entry name" value="RIBOSOMAL OXYGENASE 1"/>
    <property type="match status" value="1"/>
</dbReference>
<evidence type="ECO:0000313" key="7">
    <source>
        <dbReference type="EMBL" id="MBC9131065.1"/>
    </source>
</evidence>
<evidence type="ECO:0000259" key="6">
    <source>
        <dbReference type="PROSITE" id="PS51184"/>
    </source>
</evidence>
<dbReference type="Gene3D" id="3.40.366.30">
    <property type="entry name" value="50S ribosomal protein L16 arginine hydroxylase, Chain A, Domain 2"/>
    <property type="match status" value="1"/>
</dbReference>
<evidence type="ECO:0000256" key="5">
    <source>
        <dbReference type="ARBA" id="ARBA00023004"/>
    </source>
</evidence>
<evidence type="ECO:0000256" key="1">
    <source>
        <dbReference type="ARBA" id="ARBA00001954"/>
    </source>
</evidence>
<dbReference type="EMBL" id="JABURY010000016">
    <property type="protein sequence ID" value="MBC9131065.1"/>
    <property type="molecule type" value="Genomic_DNA"/>
</dbReference>
<dbReference type="InterPro" id="IPR003347">
    <property type="entry name" value="JmjC_dom"/>
</dbReference>